<organism evidence="1 2">
    <name type="scientific">Portunus trituberculatus</name>
    <name type="common">Swimming crab</name>
    <name type="synonym">Neptunus trituberculatus</name>
    <dbReference type="NCBI Taxonomy" id="210409"/>
    <lineage>
        <taxon>Eukaryota</taxon>
        <taxon>Metazoa</taxon>
        <taxon>Ecdysozoa</taxon>
        <taxon>Arthropoda</taxon>
        <taxon>Crustacea</taxon>
        <taxon>Multicrustacea</taxon>
        <taxon>Malacostraca</taxon>
        <taxon>Eumalacostraca</taxon>
        <taxon>Eucarida</taxon>
        <taxon>Decapoda</taxon>
        <taxon>Pleocyemata</taxon>
        <taxon>Brachyura</taxon>
        <taxon>Eubrachyura</taxon>
        <taxon>Portunoidea</taxon>
        <taxon>Portunidae</taxon>
        <taxon>Portuninae</taxon>
        <taxon>Portunus</taxon>
    </lineage>
</organism>
<proteinExistence type="predicted"/>
<evidence type="ECO:0000313" key="1">
    <source>
        <dbReference type="EMBL" id="MPC73947.1"/>
    </source>
</evidence>
<evidence type="ECO:0000313" key="2">
    <source>
        <dbReference type="Proteomes" id="UP000324222"/>
    </source>
</evidence>
<sequence>MRFGCCVIKSVNSLAGPRPRPKSALCVAVRLSRKNGECCWLTGKQQLAGLAYL</sequence>
<name>A0A5B7HXH7_PORTR</name>
<keyword evidence="2" id="KW-1185">Reference proteome</keyword>
<comment type="caution">
    <text evidence="1">The sequence shown here is derived from an EMBL/GenBank/DDBJ whole genome shotgun (WGS) entry which is preliminary data.</text>
</comment>
<gene>
    <name evidence="1" type="ORF">E2C01_068290</name>
</gene>
<reference evidence="1 2" key="1">
    <citation type="submission" date="2019-05" db="EMBL/GenBank/DDBJ databases">
        <title>Another draft genome of Portunus trituberculatus and its Hox gene families provides insights of decapod evolution.</title>
        <authorList>
            <person name="Jeong J.-H."/>
            <person name="Song I."/>
            <person name="Kim S."/>
            <person name="Choi T."/>
            <person name="Kim D."/>
            <person name="Ryu S."/>
            <person name="Kim W."/>
        </authorList>
    </citation>
    <scope>NUCLEOTIDE SEQUENCE [LARGE SCALE GENOMIC DNA]</scope>
    <source>
        <tissue evidence="1">Muscle</tissue>
    </source>
</reference>
<accession>A0A5B7HXH7</accession>
<dbReference type="Proteomes" id="UP000324222">
    <property type="component" value="Unassembled WGS sequence"/>
</dbReference>
<dbReference type="EMBL" id="VSRR010037896">
    <property type="protein sequence ID" value="MPC73947.1"/>
    <property type="molecule type" value="Genomic_DNA"/>
</dbReference>
<protein>
    <submittedName>
        <fullName evidence="1">Uncharacterized protein</fullName>
    </submittedName>
</protein>
<dbReference type="AlphaFoldDB" id="A0A5B7HXH7"/>